<keyword evidence="2" id="KW-1185">Reference proteome</keyword>
<evidence type="ECO:0000313" key="1">
    <source>
        <dbReference type="EMBL" id="CAH1716159.1"/>
    </source>
</evidence>
<dbReference type="EMBL" id="OU899034">
    <property type="protein sequence ID" value="CAH1716159.1"/>
    <property type="molecule type" value="Genomic_DNA"/>
</dbReference>
<reference evidence="1" key="2">
    <citation type="submission" date="2022-10" db="EMBL/GenBank/DDBJ databases">
        <authorList>
            <consortium name="ENA_rothamsted_submissions"/>
            <consortium name="culmorum"/>
            <person name="King R."/>
        </authorList>
    </citation>
    <scope>NUCLEOTIDE SEQUENCE</scope>
</reference>
<evidence type="ECO:0008006" key="3">
    <source>
        <dbReference type="Google" id="ProtNLM"/>
    </source>
</evidence>
<dbReference type="AlphaFoldDB" id="A0A9P0IUD6"/>
<organism evidence="1 2">
    <name type="scientific">Aphis gossypii</name>
    <name type="common">Cotton aphid</name>
    <dbReference type="NCBI Taxonomy" id="80765"/>
    <lineage>
        <taxon>Eukaryota</taxon>
        <taxon>Metazoa</taxon>
        <taxon>Ecdysozoa</taxon>
        <taxon>Arthropoda</taxon>
        <taxon>Hexapoda</taxon>
        <taxon>Insecta</taxon>
        <taxon>Pterygota</taxon>
        <taxon>Neoptera</taxon>
        <taxon>Paraneoptera</taxon>
        <taxon>Hemiptera</taxon>
        <taxon>Sternorrhyncha</taxon>
        <taxon>Aphidomorpha</taxon>
        <taxon>Aphidoidea</taxon>
        <taxon>Aphididae</taxon>
        <taxon>Aphidini</taxon>
        <taxon>Aphis</taxon>
        <taxon>Aphis</taxon>
    </lineage>
</organism>
<sequence length="166" mass="19393">MLRNSTFLLMFFNSNLIKMSEIFKLKTKGDNINKIVYEGFSYTIQHKQKDSKKIKCKCDAVLCKSKNFSNPILIKEHNHVSDKNTLEVEKFKCNIKNLTKLYDRPSQIFAKAVSDLPDNILMNIPHESAVKRVIQKQRSNLNPLKPTSLEDLKIEDDWSLYEGRHF</sequence>
<reference evidence="1" key="1">
    <citation type="submission" date="2022-02" db="EMBL/GenBank/DDBJ databases">
        <authorList>
            <person name="King R."/>
        </authorList>
    </citation>
    <scope>NUCLEOTIDE SEQUENCE</scope>
</reference>
<protein>
    <recommendedName>
        <fullName evidence="3">FLYWCH-type domain-containing protein</fullName>
    </recommendedName>
</protein>
<name>A0A9P0IUD6_APHGO</name>
<evidence type="ECO:0000313" key="2">
    <source>
        <dbReference type="Proteomes" id="UP001154329"/>
    </source>
</evidence>
<accession>A0A9P0IUD6</accession>
<dbReference type="Proteomes" id="UP001154329">
    <property type="component" value="Chromosome 1"/>
</dbReference>
<proteinExistence type="predicted"/>
<gene>
    <name evidence="1" type="ORF">APHIGO_LOCUS3449</name>
</gene>